<dbReference type="EMBL" id="ABLD01000025">
    <property type="protein sequence ID" value="EDT07618.1"/>
    <property type="molecule type" value="Genomic_DNA"/>
</dbReference>
<accession>B1G8B9</accession>
<dbReference type="Proteomes" id="UP000005045">
    <property type="component" value="Unassembled WGS sequence"/>
</dbReference>
<keyword evidence="3" id="KW-1185">Reference proteome</keyword>
<gene>
    <name evidence="2" type="ORF">BgramDRAFT_5587</name>
</gene>
<dbReference type="AlphaFoldDB" id="B1G8B9"/>
<proteinExistence type="predicted"/>
<feature type="region of interest" description="Disordered" evidence="1">
    <location>
        <begin position="28"/>
        <end position="66"/>
    </location>
</feature>
<evidence type="ECO:0000256" key="1">
    <source>
        <dbReference type="SAM" id="MobiDB-lite"/>
    </source>
</evidence>
<comment type="caution">
    <text evidence="2">The sequence shown here is derived from an EMBL/GenBank/DDBJ whole genome shotgun (WGS) entry which is preliminary data.</text>
</comment>
<organism evidence="2 3">
    <name type="scientific">Paraburkholderia graminis (strain ATCC 700544 / DSM 17151 / LMG 18924 / NCIMB 13744 / C4D1M)</name>
    <dbReference type="NCBI Taxonomy" id="396598"/>
    <lineage>
        <taxon>Bacteria</taxon>
        <taxon>Pseudomonadati</taxon>
        <taxon>Pseudomonadota</taxon>
        <taxon>Betaproteobacteria</taxon>
        <taxon>Burkholderiales</taxon>
        <taxon>Burkholderiaceae</taxon>
        <taxon>Paraburkholderia</taxon>
    </lineage>
</organism>
<evidence type="ECO:0000313" key="3">
    <source>
        <dbReference type="Proteomes" id="UP000005045"/>
    </source>
</evidence>
<protein>
    <submittedName>
        <fullName evidence="2">Uncharacterized protein</fullName>
    </submittedName>
</protein>
<evidence type="ECO:0000313" key="2">
    <source>
        <dbReference type="EMBL" id="EDT07618.1"/>
    </source>
</evidence>
<sequence>MIRETSGRIVSKRRLALCVSGLANQQNGARRMADETLGNAADHHAPQSAPSVSAHHNKVRAAPLNEAQQRAGDVFGDAPGFHDLRVAHDVHLAHLFLCAIEQRGSDLPRESFVN</sequence>
<name>B1G8B9_PARG4</name>
<reference evidence="2 3" key="1">
    <citation type="submission" date="2008-03" db="EMBL/GenBank/DDBJ databases">
        <title>Sequencing of the draft genome and assembly of Burkholderia graminis C4D1M.</title>
        <authorList>
            <consortium name="US DOE Joint Genome Institute (JGI-PGF)"/>
            <person name="Copeland A."/>
            <person name="Lucas S."/>
            <person name="Lapidus A."/>
            <person name="Glavina del Rio T."/>
            <person name="Dalin E."/>
            <person name="Tice H."/>
            <person name="Bruce D."/>
            <person name="Goodwin L."/>
            <person name="Pitluck S."/>
            <person name="Larimer F."/>
            <person name="Land M.L."/>
            <person name="Hauser L."/>
            <person name="Tiedje J."/>
            <person name="Richardson P."/>
        </authorList>
    </citation>
    <scope>NUCLEOTIDE SEQUENCE [LARGE SCALE GENOMIC DNA]</scope>
    <source>
        <strain evidence="3">ATCC 700544 / DSM 17151 / LMG 18924 / NCIMB 13744 / C4D1M</strain>
    </source>
</reference>